<dbReference type="EMBL" id="AP011532">
    <property type="protein sequence ID" value="BAI61484.1"/>
    <property type="molecule type" value="Genomic_DNA"/>
</dbReference>
<dbReference type="InterPro" id="IPR008254">
    <property type="entry name" value="Flavodoxin/NO_synth"/>
</dbReference>
<protein>
    <submittedName>
        <fullName evidence="2">Flavodoxin</fullName>
    </submittedName>
</protein>
<gene>
    <name evidence="2" type="ordered locus">MCP_1412</name>
</gene>
<dbReference type="Gene3D" id="3.40.50.360">
    <property type="match status" value="1"/>
</dbReference>
<evidence type="ECO:0000313" key="3">
    <source>
        <dbReference type="Proteomes" id="UP000001882"/>
    </source>
</evidence>
<accession>D1YYG2</accession>
<dbReference type="GO" id="GO:0009055">
    <property type="term" value="F:electron transfer activity"/>
    <property type="evidence" value="ECO:0007669"/>
    <property type="project" value="InterPro"/>
</dbReference>
<dbReference type="Pfam" id="PF00258">
    <property type="entry name" value="Flavodoxin_1"/>
    <property type="match status" value="1"/>
</dbReference>
<dbReference type="InterPro" id="IPR001226">
    <property type="entry name" value="Flavodoxin_CS"/>
</dbReference>
<reference evidence="3" key="3">
    <citation type="journal article" date="2011" name="PLoS ONE">
        <title>Genome sequence of a mesophilic hydrogenotrophic methanogen Methanocella paludicola, the first cultivated representative of the order Methanocellales.</title>
        <authorList>
            <person name="Sakai S."/>
            <person name="Takaki Y."/>
            <person name="Shimamura S."/>
            <person name="Sekine M."/>
            <person name="Tajima T."/>
            <person name="Kosugi H."/>
            <person name="Ichikawa N."/>
            <person name="Tasumi E."/>
            <person name="Hiraki A.T."/>
            <person name="Shimizu A."/>
            <person name="Kato Y."/>
            <person name="Nishiko R."/>
            <person name="Mori K."/>
            <person name="Fujita N."/>
            <person name="Imachi H."/>
            <person name="Takai K."/>
        </authorList>
    </citation>
    <scope>NUCLEOTIDE SEQUENCE [LARGE SCALE GENOMIC DNA]</scope>
    <source>
        <strain evidence="3">DSM 17711 / JCM 13418 / NBRC 101707 / SANAE</strain>
    </source>
</reference>
<name>D1YYG2_METPS</name>
<dbReference type="PROSITE" id="PS00201">
    <property type="entry name" value="FLAVODOXIN"/>
    <property type="match status" value="1"/>
</dbReference>
<dbReference type="PANTHER" id="PTHR43717">
    <property type="entry name" value="ANAEROBIC NITRIC OXIDE REDUCTASE FLAVORUBREDOXIN"/>
    <property type="match status" value="1"/>
</dbReference>
<reference evidence="2 3" key="2">
    <citation type="journal article" date="2008" name="Int. J. Syst. Evol. Microbiol.">
        <title>Methanocella paludicola gen. nov., sp. nov., a methane-producing archaeon, the first isolate of the lineage 'Rice Cluster I', and proposal of the new archaeal order Methanocellales ord. nov.</title>
        <authorList>
            <person name="Sakai S."/>
            <person name="Imachi H."/>
            <person name="Hanada S."/>
            <person name="Ohashi A."/>
            <person name="Harada H."/>
            <person name="Kamagata Y."/>
        </authorList>
    </citation>
    <scope>NUCLEOTIDE SEQUENCE [LARGE SCALE GENOMIC DNA]</scope>
    <source>
        <strain evidence="3">DSM 17711 / JCM 13418 / NBRC 101707 / SANAE</strain>
    </source>
</reference>
<evidence type="ECO:0000313" key="2">
    <source>
        <dbReference type="EMBL" id="BAI61484.1"/>
    </source>
</evidence>
<reference evidence="2 3" key="1">
    <citation type="journal article" date="2007" name="Appl. Environ. Microbiol.">
        <title>Isolation of key methanogens for global methane emission from rice paddy fields: a novel isolate affiliated with the clone cluster rice cluster I.</title>
        <authorList>
            <person name="Sakai S."/>
            <person name="Imachi H."/>
            <person name="Sekiguchi Y."/>
            <person name="Ohashi A."/>
            <person name="Harada H."/>
            <person name="Kamagata Y."/>
        </authorList>
    </citation>
    <scope>NUCLEOTIDE SEQUENCE [LARGE SCALE GENOMIC DNA]</scope>
    <source>
        <strain evidence="3">DSM 17711 / JCM 13418 / NBRC 101707 / SANAE</strain>
    </source>
</reference>
<dbReference type="GeneID" id="8683029"/>
<dbReference type="STRING" id="304371.MCP_1412"/>
<proteinExistence type="predicted"/>
<dbReference type="OrthoDB" id="6433at2157"/>
<dbReference type="PROSITE" id="PS50902">
    <property type="entry name" value="FLAVODOXIN_LIKE"/>
    <property type="match status" value="1"/>
</dbReference>
<dbReference type="InterPro" id="IPR029039">
    <property type="entry name" value="Flavoprotein-like_sf"/>
</dbReference>
<dbReference type="PANTHER" id="PTHR43717:SF1">
    <property type="entry name" value="ANAEROBIC NITRIC OXIDE REDUCTASE FLAVORUBREDOXIN"/>
    <property type="match status" value="1"/>
</dbReference>
<feature type="domain" description="Flavodoxin-like" evidence="1">
    <location>
        <begin position="4"/>
        <end position="138"/>
    </location>
</feature>
<dbReference type="eggNOG" id="arCOG00509">
    <property type="taxonomic scope" value="Archaea"/>
</dbReference>
<keyword evidence="3" id="KW-1185">Reference proteome</keyword>
<dbReference type="InParanoid" id="D1YYG2"/>
<dbReference type="RefSeq" id="WP_012900163.1">
    <property type="nucleotide sequence ID" value="NC_013665.1"/>
</dbReference>
<organism evidence="2 3">
    <name type="scientific">Methanocella paludicola (strain DSM 17711 / JCM 13418 / NBRC 101707 / SANAE)</name>
    <dbReference type="NCBI Taxonomy" id="304371"/>
    <lineage>
        <taxon>Archaea</taxon>
        <taxon>Methanobacteriati</taxon>
        <taxon>Methanobacteriota</taxon>
        <taxon>Stenosarchaea group</taxon>
        <taxon>Methanomicrobia</taxon>
        <taxon>Methanocellales</taxon>
        <taxon>Methanocellaceae</taxon>
        <taxon>Methanocella</taxon>
    </lineage>
</organism>
<evidence type="ECO:0000259" key="1">
    <source>
        <dbReference type="PROSITE" id="PS50902"/>
    </source>
</evidence>
<dbReference type="Proteomes" id="UP000001882">
    <property type="component" value="Chromosome"/>
</dbReference>
<dbReference type="GO" id="GO:0010181">
    <property type="term" value="F:FMN binding"/>
    <property type="evidence" value="ECO:0007669"/>
    <property type="project" value="InterPro"/>
</dbReference>
<dbReference type="AlphaFoldDB" id="D1YYG2"/>
<dbReference type="KEGG" id="mpd:MCP_1412"/>
<sequence length="148" mass="16299">MLDLLLVYVTKSGNTRLVAEAIADGARSMGLEARAADLRDIETADILGADVVAIGSPTYEQRMLPLIEKLIDSLDSKKCRGKPGIAFGSYGWSGEAPIFIAKRMRELGFDVLDPVMRVQYKPNDKDIEACERLGKDIALKLKSLTRRT</sequence>
<dbReference type="SUPFAM" id="SSF52218">
    <property type="entry name" value="Flavoproteins"/>
    <property type="match status" value="1"/>
</dbReference>